<name>A0A315EP17_9BURK</name>
<dbReference type="Proteomes" id="UP000251341">
    <property type="component" value="Unassembled WGS sequence"/>
</dbReference>
<evidence type="ECO:0000313" key="3">
    <source>
        <dbReference type="Proteomes" id="UP000251341"/>
    </source>
</evidence>
<dbReference type="RefSeq" id="WP_108358280.1">
    <property type="nucleotide sequence ID" value="NZ_NESP01000001.1"/>
</dbReference>
<dbReference type="EMBL" id="NESP01000001">
    <property type="protein sequence ID" value="PUE58981.1"/>
    <property type="molecule type" value="Genomic_DNA"/>
</dbReference>
<keyword evidence="1" id="KW-0812">Transmembrane</keyword>
<keyword evidence="3" id="KW-1185">Reference proteome</keyword>
<evidence type="ECO:0000256" key="1">
    <source>
        <dbReference type="SAM" id="Phobius"/>
    </source>
</evidence>
<proteinExistence type="predicted"/>
<keyword evidence="1" id="KW-0472">Membrane</keyword>
<accession>A0A315EP17</accession>
<feature type="transmembrane region" description="Helical" evidence="1">
    <location>
        <begin position="48"/>
        <end position="65"/>
    </location>
</feature>
<reference evidence="2 3" key="1">
    <citation type="submission" date="2017-04" db="EMBL/GenBank/DDBJ databases">
        <title>Unexpected and diverse lifestyles within the genus Limnohabitans.</title>
        <authorList>
            <person name="Kasalicky V."/>
            <person name="Mehrshad M."/>
            <person name="Andrei S.-A."/>
            <person name="Salcher M."/>
            <person name="Kratochvilova H."/>
            <person name="Simek K."/>
            <person name="Ghai R."/>
        </authorList>
    </citation>
    <scope>NUCLEOTIDE SEQUENCE [LARGE SCALE GENOMIC DNA]</scope>
    <source>
        <strain evidence="2 3">MWH-C5</strain>
    </source>
</reference>
<feature type="transmembrane region" description="Helical" evidence="1">
    <location>
        <begin position="13"/>
        <end position="36"/>
    </location>
</feature>
<organism evidence="2 3">
    <name type="scientific">Limnohabitans curvus</name>
    <dbReference type="NCBI Taxonomy" id="323423"/>
    <lineage>
        <taxon>Bacteria</taxon>
        <taxon>Pseudomonadati</taxon>
        <taxon>Pseudomonadota</taxon>
        <taxon>Betaproteobacteria</taxon>
        <taxon>Burkholderiales</taxon>
        <taxon>Comamonadaceae</taxon>
        <taxon>Limnohabitans</taxon>
    </lineage>
</organism>
<gene>
    <name evidence="2" type="ORF">B9Z44_04860</name>
</gene>
<evidence type="ECO:0000313" key="2">
    <source>
        <dbReference type="EMBL" id="PUE58981.1"/>
    </source>
</evidence>
<keyword evidence="1" id="KW-1133">Transmembrane helix</keyword>
<dbReference type="AlphaFoldDB" id="A0A315EP17"/>
<sequence length="94" mass="10209">MGPLEQIIHTFNFIAPAWVVALFCVLVARFTARWWLPVASWSLLKQTVVSGVLGTAVLAGGLVLWGVDGKMATYSALVIACGTAQWLMCKGWRS</sequence>
<comment type="caution">
    <text evidence="2">The sequence shown here is derived from an EMBL/GenBank/DDBJ whole genome shotgun (WGS) entry which is preliminary data.</text>
</comment>
<protein>
    <submittedName>
        <fullName evidence="2">Uncharacterized protein</fullName>
    </submittedName>
</protein>